<dbReference type="Pfam" id="PF11118">
    <property type="entry name" value="DUF2627"/>
    <property type="match status" value="1"/>
</dbReference>
<evidence type="ECO:0000256" key="1">
    <source>
        <dbReference type="SAM" id="MobiDB-lite"/>
    </source>
</evidence>
<keyword evidence="2" id="KW-0812">Transmembrane</keyword>
<dbReference type="RefSeq" id="WP_131847319.1">
    <property type="nucleotide sequence ID" value="NZ_SLXV01000001.1"/>
</dbReference>
<accession>A0A4R2SCQ3</accession>
<name>A0A4R2SCQ3_9BACL</name>
<reference evidence="3 4" key="1">
    <citation type="submission" date="2019-03" db="EMBL/GenBank/DDBJ databases">
        <title>Genomic Encyclopedia of Type Strains, Phase IV (KMG-IV): sequencing the most valuable type-strain genomes for metagenomic binning, comparative biology and taxonomic classification.</title>
        <authorList>
            <person name="Goeker M."/>
        </authorList>
    </citation>
    <scope>NUCLEOTIDE SEQUENCE [LARGE SCALE GENOMIC DNA]</scope>
    <source>
        <strain evidence="3 4">DSM 46831</strain>
    </source>
</reference>
<dbReference type="EMBL" id="SLXV01000001">
    <property type="protein sequence ID" value="TCP70696.1"/>
    <property type="molecule type" value="Genomic_DNA"/>
</dbReference>
<keyword evidence="4" id="KW-1185">Reference proteome</keyword>
<feature type="compositionally biased region" description="Basic and acidic residues" evidence="1">
    <location>
        <begin position="80"/>
        <end position="105"/>
    </location>
</feature>
<comment type="caution">
    <text evidence="3">The sequence shown here is derived from an EMBL/GenBank/DDBJ whole genome shotgun (WGS) entry which is preliminary data.</text>
</comment>
<feature type="region of interest" description="Disordered" evidence="1">
    <location>
        <begin position="78"/>
        <end position="105"/>
    </location>
</feature>
<organism evidence="3 4">
    <name type="scientific">Baia soyae</name>
    <dbReference type="NCBI Taxonomy" id="1544746"/>
    <lineage>
        <taxon>Bacteria</taxon>
        <taxon>Bacillati</taxon>
        <taxon>Bacillota</taxon>
        <taxon>Bacilli</taxon>
        <taxon>Bacillales</taxon>
        <taxon>Thermoactinomycetaceae</taxon>
        <taxon>Baia</taxon>
    </lineage>
</organism>
<proteinExistence type="predicted"/>
<dbReference type="Proteomes" id="UP000294746">
    <property type="component" value="Unassembled WGS sequence"/>
</dbReference>
<feature type="transmembrane region" description="Helical" evidence="2">
    <location>
        <begin position="45"/>
        <end position="66"/>
    </location>
</feature>
<sequence>MKPVYQRIIAILLLCLPGVAGIYGWTEIREVIFYSAAGEGFGWLRFLWGLLLLVGSLYIIGGFIFYRDKKNNRISPKFLTPEERAERERQKQDPSYKKPEFLDKV</sequence>
<keyword evidence="2" id="KW-0472">Membrane</keyword>
<evidence type="ECO:0000313" key="4">
    <source>
        <dbReference type="Proteomes" id="UP000294746"/>
    </source>
</evidence>
<evidence type="ECO:0000313" key="3">
    <source>
        <dbReference type="EMBL" id="TCP70696.1"/>
    </source>
</evidence>
<dbReference type="OrthoDB" id="2989757at2"/>
<evidence type="ECO:0000256" key="2">
    <source>
        <dbReference type="SAM" id="Phobius"/>
    </source>
</evidence>
<keyword evidence="2" id="KW-1133">Transmembrane helix</keyword>
<gene>
    <name evidence="3" type="ORF">EDD57_101139</name>
</gene>
<dbReference type="AlphaFoldDB" id="A0A4R2SCQ3"/>
<dbReference type="InterPro" id="IPR020138">
    <property type="entry name" value="Uncharacterised_YqzF"/>
</dbReference>
<protein>
    <submittedName>
        <fullName evidence="3">Uncharacterized protein DUF2627</fullName>
    </submittedName>
</protein>